<reference evidence="4 5" key="1">
    <citation type="submission" date="2019-03" db="EMBL/GenBank/DDBJ databases">
        <title>San Antonio Military Medical Center submission to MRSN (WRAIR), pending publication.</title>
        <authorList>
            <person name="Blyth D.M."/>
            <person name="Mccarthy S.L."/>
            <person name="Schall S.E."/>
            <person name="Stam J.A."/>
            <person name="Ong A.C."/>
            <person name="Mcgann P.T."/>
        </authorList>
    </citation>
    <scope>NUCLEOTIDE SEQUENCE [LARGE SCALE GENOMIC DNA]</scope>
    <source>
        <strain evidence="4 5">MRSN571793</strain>
    </source>
</reference>
<dbReference type="RefSeq" id="WP_134437345.1">
    <property type="nucleotide sequence ID" value="NZ_SOML01000013.1"/>
</dbReference>
<dbReference type="SUPFAM" id="SSF55729">
    <property type="entry name" value="Acyl-CoA N-acyltransferases (Nat)"/>
    <property type="match status" value="1"/>
</dbReference>
<keyword evidence="2" id="KW-0012">Acyltransferase</keyword>
<evidence type="ECO:0000313" key="4">
    <source>
        <dbReference type="EMBL" id="TFD93226.1"/>
    </source>
</evidence>
<accession>A0A4Y8KV03</accession>
<evidence type="ECO:0000256" key="2">
    <source>
        <dbReference type="ARBA" id="ARBA00023315"/>
    </source>
</evidence>
<keyword evidence="5" id="KW-1185">Reference proteome</keyword>
<sequence length="143" mass="16736">MVLKAFESDYNALIDIWDSAVSATHDFLSKEDFLFYKSQLTLYFNYVDLYIYKDENDLIKGFLGVSSDKIEMLFIDNKYRKLGIGKTLLRFAIDTLNISKIDVNEDNKQAFGFYKKYGFTQIGYSEFDSEGKPYPIIFMELKL</sequence>
<dbReference type="Proteomes" id="UP000297861">
    <property type="component" value="Unassembled WGS sequence"/>
</dbReference>
<dbReference type="Gene3D" id="3.40.630.30">
    <property type="match status" value="1"/>
</dbReference>
<dbReference type="GO" id="GO:0016747">
    <property type="term" value="F:acyltransferase activity, transferring groups other than amino-acyl groups"/>
    <property type="evidence" value="ECO:0007669"/>
    <property type="project" value="InterPro"/>
</dbReference>
<dbReference type="OrthoDB" id="9788916at2"/>
<organism evidence="4 5">
    <name type="scientific">Dysgonomonas capnocytophagoides</name>
    <dbReference type="NCBI Taxonomy" id="45254"/>
    <lineage>
        <taxon>Bacteria</taxon>
        <taxon>Pseudomonadati</taxon>
        <taxon>Bacteroidota</taxon>
        <taxon>Bacteroidia</taxon>
        <taxon>Bacteroidales</taxon>
        <taxon>Dysgonomonadaceae</taxon>
        <taxon>Dysgonomonas</taxon>
    </lineage>
</organism>
<dbReference type="PANTHER" id="PTHR43800:SF1">
    <property type="entry name" value="PEPTIDYL-LYSINE N-ACETYLTRANSFERASE YJAB"/>
    <property type="match status" value="1"/>
</dbReference>
<dbReference type="STRING" id="1121485.GCA_000426485_02709"/>
<feature type="domain" description="N-acetyltransferase" evidence="3">
    <location>
        <begin position="1"/>
        <end position="143"/>
    </location>
</feature>
<dbReference type="Pfam" id="PF13673">
    <property type="entry name" value="Acetyltransf_10"/>
    <property type="match status" value="1"/>
</dbReference>
<dbReference type="InterPro" id="IPR016181">
    <property type="entry name" value="Acyl_CoA_acyltransferase"/>
</dbReference>
<dbReference type="AlphaFoldDB" id="A0A4Y8KV03"/>
<dbReference type="EMBL" id="SOML01000013">
    <property type="protein sequence ID" value="TFD93226.1"/>
    <property type="molecule type" value="Genomic_DNA"/>
</dbReference>
<dbReference type="PROSITE" id="PS51186">
    <property type="entry name" value="GNAT"/>
    <property type="match status" value="1"/>
</dbReference>
<gene>
    <name evidence="4" type="ORF">E2605_17240</name>
</gene>
<dbReference type="CDD" id="cd04301">
    <property type="entry name" value="NAT_SF"/>
    <property type="match status" value="1"/>
</dbReference>
<comment type="caution">
    <text evidence="4">The sequence shown here is derived from an EMBL/GenBank/DDBJ whole genome shotgun (WGS) entry which is preliminary data.</text>
</comment>
<evidence type="ECO:0000259" key="3">
    <source>
        <dbReference type="PROSITE" id="PS51186"/>
    </source>
</evidence>
<evidence type="ECO:0000313" key="5">
    <source>
        <dbReference type="Proteomes" id="UP000297861"/>
    </source>
</evidence>
<keyword evidence="1 4" id="KW-0808">Transferase</keyword>
<evidence type="ECO:0000256" key="1">
    <source>
        <dbReference type="ARBA" id="ARBA00022679"/>
    </source>
</evidence>
<dbReference type="InterPro" id="IPR000182">
    <property type="entry name" value="GNAT_dom"/>
</dbReference>
<dbReference type="PANTHER" id="PTHR43800">
    <property type="entry name" value="PEPTIDYL-LYSINE N-ACETYLTRANSFERASE YJAB"/>
    <property type="match status" value="1"/>
</dbReference>
<name>A0A4Y8KV03_9BACT</name>
<protein>
    <submittedName>
        <fullName evidence="4">GNAT family N-acetyltransferase</fullName>
    </submittedName>
</protein>
<proteinExistence type="predicted"/>